<evidence type="ECO:0000259" key="4">
    <source>
        <dbReference type="Pfam" id="PF05569"/>
    </source>
</evidence>
<dbReference type="EC" id="3.5.2.6" evidence="5"/>
<dbReference type="PANTHER" id="PTHR34978">
    <property type="entry name" value="POSSIBLE SENSOR-TRANSDUCER PROTEIN BLAR"/>
    <property type="match status" value="1"/>
</dbReference>
<evidence type="ECO:0000256" key="1">
    <source>
        <dbReference type="ARBA" id="ARBA00011075"/>
    </source>
</evidence>
<dbReference type="Pfam" id="PF00905">
    <property type="entry name" value="Transpeptidase"/>
    <property type="match status" value="1"/>
</dbReference>
<protein>
    <submittedName>
        <fullName evidence="5">Beta-lactamase</fullName>
        <ecNumber evidence="5">3.5.2.6</ecNumber>
    </submittedName>
</protein>
<dbReference type="NCBIfam" id="NF000326">
    <property type="entry name" value="blaR1_generic"/>
    <property type="match status" value="1"/>
</dbReference>
<dbReference type="RefSeq" id="WP_055660739.1">
    <property type="nucleotide sequence ID" value="NZ_CABIXC010000032.1"/>
</dbReference>
<accession>A0A174N6R0</accession>
<keyword evidence="2" id="KW-1133">Transmembrane helix</keyword>
<feature type="transmembrane region" description="Helical" evidence="2">
    <location>
        <begin position="277"/>
        <end position="297"/>
    </location>
</feature>
<dbReference type="InterPro" id="IPR001460">
    <property type="entry name" value="PCN-bd_Tpept"/>
</dbReference>
<evidence type="ECO:0000313" key="6">
    <source>
        <dbReference type="Proteomes" id="UP000095651"/>
    </source>
</evidence>
<name>A0A174N6R0_9FIRM</name>
<proteinExistence type="inferred from homology"/>
<dbReference type="EMBL" id="CYZE01000032">
    <property type="protein sequence ID" value="CUP44434.1"/>
    <property type="molecule type" value="Genomic_DNA"/>
</dbReference>
<evidence type="ECO:0000313" key="5">
    <source>
        <dbReference type="EMBL" id="CUP44434.1"/>
    </source>
</evidence>
<evidence type="ECO:0000256" key="2">
    <source>
        <dbReference type="SAM" id="Phobius"/>
    </source>
</evidence>
<feature type="transmembrane region" description="Helical" evidence="2">
    <location>
        <begin position="326"/>
        <end position="347"/>
    </location>
</feature>
<keyword evidence="5" id="KW-0378">Hydrolase</keyword>
<feature type="transmembrane region" description="Helical" evidence="2">
    <location>
        <begin position="6"/>
        <end position="30"/>
    </location>
</feature>
<dbReference type="CDD" id="cd07341">
    <property type="entry name" value="M56_BlaR1_MecR1_like"/>
    <property type="match status" value="1"/>
</dbReference>
<dbReference type="AlphaFoldDB" id="A0A174N6R0"/>
<reference evidence="5 6" key="1">
    <citation type="submission" date="2015-09" db="EMBL/GenBank/DDBJ databases">
        <authorList>
            <consortium name="Pathogen Informatics"/>
        </authorList>
    </citation>
    <scope>NUCLEOTIDE SEQUENCE [LARGE SCALE GENOMIC DNA]</scope>
    <source>
        <strain evidence="5 6">2789STDY5608850</strain>
    </source>
</reference>
<dbReference type="InterPro" id="IPR052173">
    <property type="entry name" value="Beta-lactam_resp_regulator"/>
</dbReference>
<keyword evidence="2" id="KW-0812">Transmembrane</keyword>
<dbReference type="Proteomes" id="UP000095651">
    <property type="component" value="Unassembled WGS sequence"/>
</dbReference>
<dbReference type="Gene3D" id="3.40.710.10">
    <property type="entry name" value="DD-peptidase/beta-lactamase superfamily"/>
    <property type="match status" value="1"/>
</dbReference>
<keyword evidence="2" id="KW-0472">Membrane</keyword>
<dbReference type="GO" id="GO:0008800">
    <property type="term" value="F:beta-lactamase activity"/>
    <property type="evidence" value="ECO:0007669"/>
    <property type="project" value="UniProtKB-EC"/>
</dbReference>
<dbReference type="GO" id="GO:0008658">
    <property type="term" value="F:penicillin binding"/>
    <property type="evidence" value="ECO:0007669"/>
    <property type="project" value="InterPro"/>
</dbReference>
<feature type="domain" description="Penicillin-binding protein transpeptidase" evidence="3">
    <location>
        <begin position="373"/>
        <end position="591"/>
    </location>
</feature>
<feature type="transmembrane region" description="Helical" evidence="2">
    <location>
        <begin position="42"/>
        <end position="62"/>
    </location>
</feature>
<feature type="transmembrane region" description="Helical" evidence="2">
    <location>
        <begin position="113"/>
        <end position="135"/>
    </location>
</feature>
<dbReference type="PANTHER" id="PTHR34978:SF3">
    <property type="entry name" value="SLR0241 PROTEIN"/>
    <property type="match status" value="1"/>
</dbReference>
<dbReference type="Pfam" id="PF05569">
    <property type="entry name" value="Peptidase_M56"/>
    <property type="match status" value="1"/>
</dbReference>
<dbReference type="InterPro" id="IPR012338">
    <property type="entry name" value="Beta-lactam/transpept-like"/>
</dbReference>
<evidence type="ECO:0000259" key="3">
    <source>
        <dbReference type="Pfam" id="PF00905"/>
    </source>
</evidence>
<feature type="domain" description="Peptidase M56" evidence="4">
    <location>
        <begin position="9"/>
        <end position="310"/>
    </location>
</feature>
<dbReference type="SUPFAM" id="SSF56601">
    <property type="entry name" value="beta-lactamase/transpeptidase-like"/>
    <property type="match status" value="1"/>
</dbReference>
<dbReference type="InterPro" id="IPR008756">
    <property type="entry name" value="Peptidase_M56"/>
</dbReference>
<organism evidence="5 6">
    <name type="scientific">Hungatella hathewayi</name>
    <dbReference type="NCBI Taxonomy" id="154046"/>
    <lineage>
        <taxon>Bacteria</taxon>
        <taxon>Bacillati</taxon>
        <taxon>Bacillota</taxon>
        <taxon>Clostridia</taxon>
        <taxon>Lachnospirales</taxon>
        <taxon>Lachnospiraceae</taxon>
        <taxon>Hungatella</taxon>
    </lineage>
</organism>
<gene>
    <name evidence="5" type="primary">blaR1_7</name>
    <name evidence="5" type="ORF">ERS852407_05962</name>
</gene>
<comment type="similarity">
    <text evidence="1">Belongs to the peptidase M56 family.</text>
</comment>
<feature type="transmembrane region" description="Helical" evidence="2">
    <location>
        <begin position="228"/>
        <end position="247"/>
    </location>
</feature>
<sequence length="597" mass="65730">MAESLLLYLLQSSAAIAVSGGIIMFIRKAFDRYLTAETRYRLWFLLLILAAAPFLAEAFPWLGRLTSRLADLRTAPAGDSWLGGGPEAAGNIFTATGLLHDFSVSVSREMPGYLAFALLSLWIGGAVLLAVLTLISAVRVNFLKKTALPVRDAILRDIFEDCKRQLGIRKDIPLRSSSRLRSPVTAGIAAPCVLLPASRLSGLSEDETRCILLHELLHYKHKDIMSGFLFRLLLIFYWFHPLVWLALKEMDSDREIACDTAVLALLGEKASCDYGNALLHFAASLSHLTFGQTAGIGGSRKEIRKRILYIASYRRETGNRRLKSRLLYLLTAALVICTTPSASALAFSSDRYRATLPQASLEDLSSYFGDFDGSFVLYDSSENRYLISNEDDARTRISPNSTYKIYSTLIALDAGIITAKDSAMAWNGEACPFDSWNRDQNLNTAMTNSVNWYFMNLDRQSGLDSIKRELTALSYGNLDFSGGLSRFWLESSLKISPLEQVKLLAALSGHTLPYSERDMETVKDALFLSSDGTSSLYGKTGTGTVDGKNTNGWFIGFIESENGSCSFAVHINGDDGATGTKAGEIALRILKEKQLYG</sequence>